<feature type="transmembrane region" description="Helical" evidence="6">
    <location>
        <begin position="220"/>
        <end position="238"/>
    </location>
</feature>
<reference evidence="9" key="1">
    <citation type="submission" date="2012-12" db="EMBL/GenBank/DDBJ databases">
        <authorList>
            <person name="Hellsten U."/>
            <person name="Grimwood J."/>
            <person name="Chapman J.A."/>
            <person name="Shapiro H."/>
            <person name="Aerts A."/>
            <person name="Otillar R.P."/>
            <person name="Terry A.Y."/>
            <person name="Boore J.L."/>
            <person name="Simakov O."/>
            <person name="Marletaz F."/>
            <person name="Cho S.-J."/>
            <person name="Edsinger-Gonzales E."/>
            <person name="Havlak P."/>
            <person name="Kuo D.-H."/>
            <person name="Larsson T."/>
            <person name="Lv J."/>
            <person name="Arendt D."/>
            <person name="Savage R."/>
            <person name="Osoegawa K."/>
            <person name="de Jong P."/>
            <person name="Lindberg D.R."/>
            <person name="Seaver E.C."/>
            <person name="Weisblat D.A."/>
            <person name="Putnam N.H."/>
            <person name="Grigoriev I.V."/>
            <person name="Rokhsar D.S."/>
        </authorList>
    </citation>
    <scope>NUCLEOTIDE SEQUENCE</scope>
    <source>
        <strain evidence="9">I ESC-2004</strain>
    </source>
</reference>
<feature type="transmembrane region" description="Helical" evidence="6">
    <location>
        <begin position="464"/>
        <end position="485"/>
    </location>
</feature>
<feature type="transmembrane region" description="Helical" evidence="6">
    <location>
        <begin position="276"/>
        <end position="293"/>
    </location>
</feature>
<evidence type="ECO:0000256" key="2">
    <source>
        <dbReference type="ARBA" id="ARBA00022692"/>
    </source>
</evidence>
<dbReference type="OMA" id="YIGRRIM"/>
<name>R7V352_CAPTE</name>
<evidence type="ECO:0000256" key="6">
    <source>
        <dbReference type="SAM" id="Phobius"/>
    </source>
</evidence>
<dbReference type="EMBL" id="KB295623">
    <property type="protein sequence ID" value="ELU12922.1"/>
    <property type="molecule type" value="Genomic_DNA"/>
</dbReference>
<dbReference type="HOGENOM" id="CLU_028365_1_1_1"/>
<dbReference type="OrthoDB" id="419734at2759"/>
<dbReference type="Pfam" id="PF07690">
    <property type="entry name" value="MFS_1"/>
    <property type="match status" value="1"/>
</dbReference>
<dbReference type="EnsemblMetazoa" id="CapteT198722">
    <property type="protein sequence ID" value="CapteP198722"/>
    <property type="gene ID" value="CapteG198722"/>
</dbReference>
<dbReference type="GO" id="GO:0016020">
    <property type="term" value="C:membrane"/>
    <property type="evidence" value="ECO:0007669"/>
    <property type="project" value="UniProtKB-SubCell"/>
</dbReference>
<dbReference type="AlphaFoldDB" id="R7V352"/>
<keyword evidence="9" id="KW-1185">Reference proteome</keyword>
<feature type="transmembrane region" description="Helical" evidence="6">
    <location>
        <begin position="303"/>
        <end position="321"/>
    </location>
</feature>
<comment type="subcellular location">
    <subcellularLocation>
        <location evidence="1">Membrane</location>
        <topology evidence="1">Multi-pass membrane protein</topology>
    </subcellularLocation>
</comment>
<feature type="transmembrane region" description="Helical" evidence="6">
    <location>
        <begin position="366"/>
        <end position="390"/>
    </location>
</feature>
<organism evidence="7">
    <name type="scientific">Capitella teleta</name>
    <name type="common">Polychaete worm</name>
    <dbReference type="NCBI Taxonomy" id="283909"/>
    <lineage>
        <taxon>Eukaryota</taxon>
        <taxon>Metazoa</taxon>
        <taxon>Spiralia</taxon>
        <taxon>Lophotrochozoa</taxon>
        <taxon>Annelida</taxon>
        <taxon>Polychaeta</taxon>
        <taxon>Sedentaria</taxon>
        <taxon>Scolecida</taxon>
        <taxon>Capitellidae</taxon>
        <taxon>Capitella</taxon>
    </lineage>
</organism>
<keyword evidence="4 6" id="KW-0472">Membrane</keyword>
<dbReference type="SUPFAM" id="SSF103473">
    <property type="entry name" value="MFS general substrate transporter"/>
    <property type="match status" value="1"/>
</dbReference>
<feature type="transmembrane region" description="Helical" evidence="6">
    <location>
        <begin position="327"/>
        <end position="345"/>
    </location>
</feature>
<feature type="transmembrane region" description="Helical" evidence="6">
    <location>
        <begin position="150"/>
        <end position="172"/>
    </location>
</feature>
<reference evidence="8" key="3">
    <citation type="submission" date="2015-06" db="UniProtKB">
        <authorList>
            <consortium name="EnsemblMetazoa"/>
        </authorList>
    </citation>
    <scope>IDENTIFICATION</scope>
</reference>
<gene>
    <name evidence="7" type="ORF">CAPTEDRAFT_198722</name>
</gene>
<evidence type="ECO:0000256" key="3">
    <source>
        <dbReference type="ARBA" id="ARBA00022989"/>
    </source>
</evidence>
<evidence type="ECO:0000313" key="8">
    <source>
        <dbReference type="EnsemblMetazoa" id="CapteP198722"/>
    </source>
</evidence>
<accession>R7V352</accession>
<evidence type="ECO:0000256" key="1">
    <source>
        <dbReference type="ARBA" id="ARBA00004141"/>
    </source>
</evidence>
<dbReference type="GO" id="GO:0022857">
    <property type="term" value="F:transmembrane transporter activity"/>
    <property type="evidence" value="ECO:0007669"/>
    <property type="project" value="InterPro"/>
</dbReference>
<dbReference type="EMBL" id="AMQN01000782">
    <property type="status" value="NOT_ANNOTATED_CDS"/>
    <property type="molecule type" value="Genomic_DNA"/>
</dbReference>
<sequence>MAETKDKGQPPTDNPGEDHKLLKFKPGHSETLSLSAKKHERRPYLVELPIFFYFLAYKGALPLKEQFLYSLLTTDLAGTVSTQGGLSPSCVNFLNASANVSSSSIQLEVTLQEDSAALLSVLNIVRNAPALFATLILCSYTDVIGRRWGIFLPCIGGALKTICFLIVAYVGMDASPLLYIGETLEGFGGSIMTAQNIAAAYVSDIITEDKRTFRFTIIQSLHYLGTAIGNVIIGYAISGFGYCGSFGFILALYLACAFWVYFMLPESLQDRSDRPFSVLAVLQDAIFVFRIYVSRNRPTSKKIILVAMLVAVLMDNIIILGRTDVDTLFFLAVPFCWTSIIIGYFQLLKYTFKAVFGLSVKCWANCVSDAIIATGGALFGMGCQILQGLATVPLELWIVGVVGAPSGVILPMAQSIMSKTVEFSERGPLFASLGVVEGASDMFAGSVLDIIYSATYDKFPGTVFLVIAGLYFVATVCCLTTWSLLRKPGNAIAKDIETSPEVIFTRSI</sequence>
<evidence type="ECO:0000313" key="9">
    <source>
        <dbReference type="Proteomes" id="UP000014760"/>
    </source>
</evidence>
<dbReference type="Proteomes" id="UP000014760">
    <property type="component" value="Unassembled WGS sequence"/>
</dbReference>
<feature type="region of interest" description="Disordered" evidence="5">
    <location>
        <begin position="1"/>
        <end position="23"/>
    </location>
</feature>
<evidence type="ECO:0000256" key="5">
    <source>
        <dbReference type="SAM" id="MobiDB-lite"/>
    </source>
</evidence>
<protein>
    <recommendedName>
        <fullName evidence="10">Major facilitator superfamily (MFS) profile domain-containing protein</fullName>
    </recommendedName>
</protein>
<evidence type="ECO:0008006" key="10">
    <source>
        <dbReference type="Google" id="ProtNLM"/>
    </source>
</evidence>
<dbReference type="InterPro" id="IPR011701">
    <property type="entry name" value="MFS"/>
</dbReference>
<keyword evidence="2 6" id="KW-0812">Transmembrane</keyword>
<proteinExistence type="predicted"/>
<dbReference type="PANTHER" id="PTHR23507:SF1">
    <property type="entry name" value="FI18259P1-RELATED"/>
    <property type="match status" value="1"/>
</dbReference>
<dbReference type="Gene3D" id="1.20.1250.20">
    <property type="entry name" value="MFS general substrate transporter like domains"/>
    <property type="match status" value="1"/>
</dbReference>
<dbReference type="InterPro" id="IPR036259">
    <property type="entry name" value="MFS_trans_sf"/>
</dbReference>
<dbReference type="PANTHER" id="PTHR23507">
    <property type="entry name" value="ZGC:174356"/>
    <property type="match status" value="1"/>
</dbReference>
<reference evidence="7 9" key="2">
    <citation type="journal article" date="2013" name="Nature">
        <title>Insights into bilaterian evolution from three spiralian genomes.</title>
        <authorList>
            <person name="Simakov O."/>
            <person name="Marletaz F."/>
            <person name="Cho S.J."/>
            <person name="Edsinger-Gonzales E."/>
            <person name="Havlak P."/>
            <person name="Hellsten U."/>
            <person name="Kuo D.H."/>
            <person name="Larsson T."/>
            <person name="Lv J."/>
            <person name="Arendt D."/>
            <person name="Savage R."/>
            <person name="Osoegawa K."/>
            <person name="de Jong P."/>
            <person name="Grimwood J."/>
            <person name="Chapman J.A."/>
            <person name="Shapiro H."/>
            <person name="Aerts A."/>
            <person name="Otillar R.P."/>
            <person name="Terry A.Y."/>
            <person name="Boore J.L."/>
            <person name="Grigoriev I.V."/>
            <person name="Lindberg D.R."/>
            <person name="Seaver E.C."/>
            <person name="Weisblat D.A."/>
            <person name="Putnam N.H."/>
            <person name="Rokhsar D.S."/>
        </authorList>
    </citation>
    <scope>NUCLEOTIDE SEQUENCE</scope>
    <source>
        <strain evidence="7 9">I ESC-2004</strain>
    </source>
</reference>
<keyword evidence="3 6" id="KW-1133">Transmembrane helix</keyword>
<feature type="transmembrane region" description="Helical" evidence="6">
    <location>
        <begin position="245"/>
        <end position="264"/>
    </location>
</feature>
<feature type="transmembrane region" description="Helical" evidence="6">
    <location>
        <begin position="396"/>
        <end position="417"/>
    </location>
</feature>
<evidence type="ECO:0000313" key="7">
    <source>
        <dbReference type="EMBL" id="ELU12922.1"/>
    </source>
</evidence>
<evidence type="ECO:0000256" key="4">
    <source>
        <dbReference type="ARBA" id="ARBA00023136"/>
    </source>
</evidence>